<dbReference type="InterPro" id="IPR011990">
    <property type="entry name" value="TPR-like_helical_dom_sf"/>
</dbReference>
<dbReference type="AlphaFoldDB" id="A0A4S4API4"/>
<feature type="signal peptide" evidence="1">
    <location>
        <begin position="1"/>
        <end position="25"/>
    </location>
</feature>
<accession>A0A4S4API4</accession>
<dbReference type="Pfam" id="PF13432">
    <property type="entry name" value="TPR_16"/>
    <property type="match status" value="1"/>
</dbReference>
<sequence length="221" mass="24806">MDLRRHVSRVLLVCGGLAVLAGAHAQEMDCGDPFAKTSNGPYDYRTTTADKRAMVEGRHFTEDVRMMRKGSSTKNLAGDIAYTLNVYPNHPQALMTMAEWSMRSGRNPPEGTRYTVECWFERGVRFRPDDPMVRMAYGIYLFRKARHQAAVTQFEAALKNGGDSPNLRYNLGLAYFEVGDFDKALASAHSAYRGGFSLPGLRDKLKRAGRWSEPEQQTATN</sequence>
<feature type="chain" id="PRO_5020331253" evidence="1">
    <location>
        <begin position="26"/>
        <end position="221"/>
    </location>
</feature>
<reference evidence="2 3" key="1">
    <citation type="submission" date="2019-04" db="EMBL/GenBank/DDBJ databases">
        <title>Azoarcus rhizosphaerae sp. nov. isolated from rhizosphere of Ficus religiosa.</title>
        <authorList>
            <person name="Lin S.-Y."/>
            <person name="Hameed A."/>
            <person name="Hsu Y.-H."/>
            <person name="Young C.-C."/>
        </authorList>
    </citation>
    <scope>NUCLEOTIDE SEQUENCE [LARGE SCALE GENOMIC DNA]</scope>
    <source>
        <strain evidence="2 3">CC-YHH848</strain>
    </source>
</reference>
<keyword evidence="3" id="KW-1185">Reference proteome</keyword>
<keyword evidence="1" id="KW-0732">Signal</keyword>
<gene>
    <name evidence="2" type="ORF">E6O51_09115</name>
</gene>
<dbReference type="OrthoDB" id="8525350at2"/>
<dbReference type="Proteomes" id="UP000307956">
    <property type="component" value="Unassembled WGS sequence"/>
</dbReference>
<evidence type="ECO:0000313" key="2">
    <source>
        <dbReference type="EMBL" id="THF61604.1"/>
    </source>
</evidence>
<comment type="caution">
    <text evidence="2">The sequence shown here is derived from an EMBL/GenBank/DDBJ whole genome shotgun (WGS) entry which is preliminary data.</text>
</comment>
<dbReference type="EMBL" id="SSOD01000006">
    <property type="protein sequence ID" value="THF61604.1"/>
    <property type="molecule type" value="Genomic_DNA"/>
</dbReference>
<protein>
    <submittedName>
        <fullName evidence="2">Tetratricopeptide repeat protein</fullName>
    </submittedName>
</protein>
<proteinExistence type="predicted"/>
<organism evidence="2 3">
    <name type="scientific">Pseudothauera rhizosphaerae</name>
    <dbReference type="NCBI Taxonomy" id="2565932"/>
    <lineage>
        <taxon>Bacteria</taxon>
        <taxon>Pseudomonadati</taxon>
        <taxon>Pseudomonadota</taxon>
        <taxon>Betaproteobacteria</taxon>
        <taxon>Rhodocyclales</taxon>
        <taxon>Zoogloeaceae</taxon>
        <taxon>Pseudothauera</taxon>
    </lineage>
</organism>
<evidence type="ECO:0000256" key="1">
    <source>
        <dbReference type="SAM" id="SignalP"/>
    </source>
</evidence>
<name>A0A4S4API4_9RHOO</name>
<evidence type="ECO:0000313" key="3">
    <source>
        <dbReference type="Proteomes" id="UP000307956"/>
    </source>
</evidence>
<dbReference type="Gene3D" id="1.25.40.10">
    <property type="entry name" value="Tetratricopeptide repeat domain"/>
    <property type="match status" value="1"/>
</dbReference>
<dbReference type="RefSeq" id="WP_136384678.1">
    <property type="nucleotide sequence ID" value="NZ_SSOD01000006.1"/>
</dbReference>
<dbReference type="SUPFAM" id="SSF48452">
    <property type="entry name" value="TPR-like"/>
    <property type="match status" value="1"/>
</dbReference>